<comment type="caution">
    <text evidence="1">The sequence shown here is derived from an EMBL/GenBank/DDBJ whole genome shotgun (WGS) entry which is preliminary data.</text>
</comment>
<evidence type="ECO:0000313" key="1">
    <source>
        <dbReference type="EMBL" id="KAF9642721.1"/>
    </source>
</evidence>
<sequence length="576" mass="66649">MPLDVLYEIFSHLHPQDLLRVSWTTKAFRRVLTSTSSKTVWMNSLTSVEGLPACPNDMNEVEYASLLFNPLCQCCYKSRAPLAWTICRRICKDCQEDETVYIYDAWSLSPKRYDTTNPFSKTLSEILPTHKVSVRSRYRRLWDHTVFLRTDVKTFFGRVCVDGLSDGDIAAIVEEYVKRLTKRNEFAAAGEVWEDLQEAEKDEAKERLKSLRYEKVIEKVKEEGWAKELEQHPSTYAALKDVAGVRVAKPLTDRAWEGLRRSVFVWMSDKKTERIQREARETISTRVKELAEIIDAKKRQGEPSDFHPSKEDICWIPDIRIIITEGSADEFEGLKAGLADRLPTLAAEFKETRSAALLPLLPCENPSMEKLSLATTWFQCEHGWCPPLRHSGVLVHSCFKQPQSNASESDKYYMNLVGRPWALGQGTLFYEKKAERAKGLILSVGGDLETMTHEEMDNHGHRFVRRHNTTLSFESFYSMIRVQDEPNEMLNWRALKPDEMPEYTLRLGNPTFSNWYCKRCWRANTLSPYESKDKQMGAIIQHIKTKHGIDQPTEEDYYFHWTDGVPHFVHLDGDHS</sequence>
<evidence type="ECO:0000313" key="2">
    <source>
        <dbReference type="Proteomes" id="UP000886501"/>
    </source>
</evidence>
<protein>
    <submittedName>
        <fullName evidence="1">Uncharacterized protein</fullName>
    </submittedName>
</protein>
<name>A0ACB6Z0S0_THEGA</name>
<dbReference type="Proteomes" id="UP000886501">
    <property type="component" value="Unassembled WGS sequence"/>
</dbReference>
<dbReference type="EMBL" id="MU118376">
    <property type="protein sequence ID" value="KAF9642721.1"/>
    <property type="molecule type" value="Genomic_DNA"/>
</dbReference>
<reference evidence="1" key="2">
    <citation type="journal article" date="2020" name="Nat. Commun.">
        <title>Large-scale genome sequencing of mycorrhizal fungi provides insights into the early evolution of symbiotic traits.</title>
        <authorList>
            <person name="Miyauchi S."/>
            <person name="Kiss E."/>
            <person name="Kuo A."/>
            <person name="Drula E."/>
            <person name="Kohler A."/>
            <person name="Sanchez-Garcia M."/>
            <person name="Morin E."/>
            <person name="Andreopoulos B."/>
            <person name="Barry K.W."/>
            <person name="Bonito G."/>
            <person name="Buee M."/>
            <person name="Carver A."/>
            <person name="Chen C."/>
            <person name="Cichocki N."/>
            <person name="Clum A."/>
            <person name="Culley D."/>
            <person name="Crous P.W."/>
            <person name="Fauchery L."/>
            <person name="Girlanda M."/>
            <person name="Hayes R.D."/>
            <person name="Keri Z."/>
            <person name="LaButti K."/>
            <person name="Lipzen A."/>
            <person name="Lombard V."/>
            <person name="Magnuson J."/>
            <person name="Maillard F."/>
            <person name="Murat C."/>
            <person name="Nolan M."/>
            <person name="Ohm R.A."/>
            <person name="Pangilinan J."/>
            <person name="Pereira M.F."/>
            <person name="Perotto S."/>
            <person name="Peter M."/>
            <person name="Pfister S."/>
            <person name="Riley R."/>
            <person name="Sitrit Y."/>
            <person name="Stielow J.B."/>
            <person name="Szollosi G."/>
            <person name="Zifcakova L."/>
            <person name="Stursova M."/>
            <person name="Spatafora J.W."/>
            <person name="Tedersoo L."/>
            <person name="Vaario L.M."/>
            <person name="Yamada A."/>
            <person name="Yan M."/>
            <person name="Wang P."/>
            <person name="Xu J."/>
            <person name="Bruns T."/>
            <person name="Baldrian P."/>
            <person name="Vilgalys R."/>
            <person name="Dunand C."/>
            <person name="Henrissat B."/>
            <person name="Grigoriev I.V."/>
            <person name="Hibbett D."/>
            <person name="Nagy L.G."/>
            <person name="Martin F.M."/>
        </authorList>
    </citation>
    <scope>NUCLEOTIDE SEQUENCE</scope>
    <source>
        <strain evidence="1">P2</strain>
    </source>
</reference>
<gene>
    <name evidence="1" type="ORF">BDM02DRAFT_3176536</name>
</gene>
<proteinExistence type="predicted"/>
<keyword evidence="2" id="KW-1185">Reference proteome</keyword>
<accession>A0ACB6Z0S0</accession>
<organism evidence="1 2">
    <name type="scientific">Thelephora ganbajun</name>
    <name type="common">Ganba fungus</name>
    <dbReference type="NCBI Taxonomy" id="370292"/>
    <lineage>
        <taxon>Eukaryota</taxon>
        <taxon>Fungi</taxon>
        <taxon>Dikarya</taxon>
        <taxon>Basidiomycota</taxon>
        <taxon>Agaricomycotina</taxon>
        <taxon>Agaricomycetes</taxon>
        <taxon>Thelephorales</taxon>
        <taxon>Thelephoraceae</taxon>
        <taxon>Thelephora</taxon>
    </lineage>
</organism>
<reference evidence="1" key="1">
    <citation type="submission" date="2019-10" db="EMBL/GenBank/DDBJ databases">
        <authorList>
            <consortium name="DOE Joint Genome Institute"/>
            <person name="Kuo A."/>
            <person name="Miyauchi S."/>
            <person name="Kiss E."/>
            <person name="Drula E."/>
            <person name="Kohler A."/>
            <person name="Sanchez-Garcia M."/>
            <person name="Andreopoulos B."/>
            <person name="Barry K.W."/>
            <person name="Bonito G."/>
            <person name="Buee M."/>
            <person name="Carver A."/>
            <person name="Chen C."/>
            <person name="Cichocki N."/>
            <person name="Clum A."/>
            <person name="Culley D."/>
            <person name="Crous P.W."/>
            <person name="Fauchery L."/>
            <person name="Girlanda M."/>
            <person name="Hayes R."/>
            <person name="Keri Z."/>
            <person name="Labutti K."/>
            <person name="Lipzen A."/>
            <person name="Lombard V."/>
            <person name="Magnuson J."/>
            <person name="Maillard F."/>
            <person name="Morin E."/>
            <person name="Murat C."/>
            <person name="Nolan M."/>
            <person name="Ohm R."/>
            <person name="Pangilinan J."/>
            <person name="Pereira M."/>
            <person name="Perotto S."/>
            <person name="Peter M."/>
            <person name="Riley R."/>
            <person name="Sitrit Y."/>
            <person name="Stielow B."/>
            <person name="Szollosi G."/>
            <person name="Zifcakova L."/>
            <person name="Stursova M."/>
            <person name="Spatafora J.W."/>
            <person name="Tedersoo L."/>
            <person name="Vaario L.-M."/>
            <person name="Yamada A."/>
            <person name="Yan M."/>
            <person name="Wang P."/>
            <person name="Xu J."/>
            <person name="Bruns T."/>
            <person name="Baldrian P."/>
            <person name="Vilgalys R."/>
            <person name="Henrissat B."/>
            <person name="Grigoriev I.V."/>
            <person name="Hibbett D."/>
            <person name="Nagy L.G."/>
            <person name="Martin F.M."/>
        </authorList>
    </citation>
    <scope>NUCLEOTIDE SEQUENCE</scope>
    <source>
        <strain evidence="1">P2</strain>
    </source>
</reference>